<protein>
    <submittedName>
        <fullName evidence="7">Nac domain-containing protein 78</fullName>
    </submittedName>
</protein>
<dbReference type="AlphaFoldDB" id="A0A314L5J4"/>
<keyword evidence="3" id="KW-0238">DNA-binding</keyword>
<dbReference type="SMR" id="A0A314L5J4"/>
<dbReference type="PROSITE" id="PS51005">
    <property type="entry name" value="NAC"/>
    <property type="match status" value="1"/>
</dbReference>
<proteinExistence type="predicted"/>
<keyword evidence="2" id="KW-0805">Transcription regulation</keyword>
<evidence type="ECO:0000259" key="6">
    <source>
        <dbReference type="PROSITE" id="PS51005"/>
    </source>
</evidence>
<dbReference type="InterPro" id="IPR036093">
    <property type="entry name" value="NAC_dom_sf"/>
</dbReference>
<gene>
    <name evidence="7" type="primary">NAC078_13</name>
    <name evidence="7" type="ORF">A4A49_17557</name>
</gene>
<feature type="domain" description="NAC" evidence="6">
    <location>
        <begin position="10"/>
        <end position="161"/>
    </location>
</feature>
<sequence length="323" mass="37269">MSTVPIARRRIMGERFHPTDGEMINFLKRFLKGETLPSEYAFQHADIYGDRPPWEIFGADSNSEEKVRYFFTRLKKQKSEHTRVRRTCANGTWKAQTGIVPIKNGKGTVVGFRRNFKFHCSSKEREHNKIWLMKEYYVGDDFFRGNNIPKEDIVVCRIKKNIREKKVKDDAVSMDEQELAQIIEAMFHELDEYNSPTQSATVCQGNETHNEFIDNTMLHAKYAPDDYLSGLNYQNSQLLINSDEGNEVTILGNQNNMMAMLTEDAITNLTTSEQEAYDQLLTAEIEQGHGADHQTNNSEFWEAMNGILKGVNIDVPDDWLHDL</sequence>
<keyword evidence="4" id="KW-0804">Transcription</keyword>
<comment type="subcellular location">
    <subcellularLocation>
        <location evidence="1">Nucleus</location>
    </subcellularLocation>
</comment>
<evidence type="ECO:0000256" key="5">
    <source>
        <dbReference type="ARBA" id="ARBA00023242"/>
    </source>
</evidence>
<dbReference type="Gramene" id="OIT36389">
    <property type="protein sequence ID" value="OIT36389"/>
    <property type="gene ID" value="A4A49_17557"/>
</dbReference>
<dbReference type="GO" id="GO:0003677">
    <property type="term" value="F:DNA binding"/>
    <property type="evidence" value="ECO:0007669"/>
    <property type="project" value="UniProtKB-KW"/>
</dbReference>
<name>A0A314L5J4_NICAT</name>
<evidence type="ECO:0000256" key="2">
    <source>
        <dbReference type="ARBA" id="ARBA00023015"/>
    </source>
</evidence>
<dbReference type="InterPro" id="IPR003441">
    <property type="entry name" value="NAC-dom"/>
</dbReference>
<evidence type="ECO:0000256" key="1">
    <source>
        <dbReference type="ARBA" id="ARBA00004123"/>
    </source>
</evidence>
<comment type="caution">
    <text evidence="7">The sequence shown here is derived from an EMBL/GenBank/DDBJ whole genome shotgun (WGS) entry which is preliminary data.</text>
</comment>
<dbReference type="STRING" id="49451.A0A314L5J4"/>
<dbReference type="GO" id="GO:0006355">
    <property type="term" value="P:regulation of DNA-templated transcription"/>
    <property type="evidence" value="ECO:0007669"/>
    <property type="project" value="InterPro"/>
</dbReference>
<dbReference type="PANTHER" id="PTHR31989">
    <property type="entry name" value="NAC DOMAIN-CONTAINING PROTEIN 82-RELATED"/>
    <property type="match status" value="1"/>
</dbReference>
<keyword evidence="5" id="KW-0539">Nucleus</keyword>
<evidence type="ECO:0000313" key="7">
    <source>
        <dbReference type="EMBL" id="OIT36389.1"/>
    </source>
</evidence>
<dbReference type="EMBL" id="MJEQ01000438">
    <property type="protein sequence ID" value="OIT36389.1"/>
    <property type="molecule type" value="Genomic_DNA"/>
</dbReference>
<dbReference type="GO" id="GO:0005634">
    <property type="term" value="C:nucleus"/>
    <property type="evidence" value="ECO:0007669"/>
    <property type="project" value="UniProtKB-SubCell"/>
</dbReference>
<dbReference type="OrthoDB" id="1261662at2759"/>
<evidence type="ECO:0000256" key="3">
    <source>
        <dbReference type="ARBA" id="ARBA00023125"/>
    </source>
</evidence>
<evidence type="ECO:0000313" key="8">
    <source>
        <dbReference type="Proteomes" id="UP000187609"/>
    </source>
</evidence>
<dbReference type="Gene3D" id="2.170.150.80">
    <property type="entry name" value="NAC domain"/>
    <property type="match status" value="1"/>
</dbReference>
<organism evidence="7 8">
    <name type="scientific">Nicotiana attenuata</name>
    <name type="common">Coyote tobacco</name>
    <dbReference type="NCBI Taxonomy" id="49451"/>
    <lineage>
        <taxon>Eukaryota</taxon>
        <taxon>Viridiplantae</taxon>
        <taxon>Streptophyta</taxon>
        <taxon>Embryophyta</taxon>
        <taxon>Tracheophyta</taxon>
        <taxon>Spermatophyta</taxon>
        <taxon>Magnoliopsida</taxon>
        <taxon>eudicotyledons</taxon>
        <taxon>Gunneridae</taxon>
        <taxon>Pentapetalae</taxon>
        <taxon>asterids</taxon>
        <taxon>lamiids</taxon>
        <taxon>Solanales</taxon>
        <taxon>Solanaceae</taxon>
        <taxon>Nicotianoideae</taxon>
        <taxon>Nicotianeae</taxon>
        <taxon>Nicotiana</taxon>
    </lineage>
</organism>
<dbReference type="GeneID" id="109242111"/>
<reference evidence="7" key="1">
    <citation type="submission" date="2016-11" db="EMBL/GenBank/DDBJ databases">
        <title>The genome of Nicotiana attenuata.</title>
        <authorList>
            <person name="Xu S."/>
            <person name="Brockmoeller T."/>
            <person name="Gaquerel E."/>
            <person name="Navarro A."/>
            <person name="Kuhl H."/>
            <person name="Gase K."/>
            <person name="Ling Z."/>
            <person name="Zhou W."/>
            <person name="Kreitzer C."/>
            <person name="Stanke M."/>
            <person name="Tang H."/>
            <person name="Lyons E."/>
            <person name="Pandey P."/>
            <person name="Pandey S.P."/>
            <person name="Timmermann B."/>
            <person name="Baldwin I.T."/>
        </authorList>
    </citation>
    <scope>NUCLEOTIDE SEQUENCE [LARGE SCALE GENOMIC DNA]</scope>
    <source>
        <strain evidence="7">UT</strain>
    </source>
</reference>
<evidence type="ECO:0000256" key="4">
    <source>
        <dbReference type="ARBA" id="ARBA00023163"/>
    </source>
</evidence>
<dbReference type="SUPFAM" id="SSF101941">
    <property type="entry name" value="NAC domain"/>
    <property type="match status" value="1"/>
</dbReference>
<keyword evidence="8" id="KW-1185">Reference proteome</keyword>
<dbReference type="KEGG" id="nau:109242111"/>
<dbReference type="Pfam" id="PF02365">
    <property type="entry name" value="NAM"/>
    <property type="match status" value="1"/>
</dbReference>
<dbReference type="Proteomes" id="UP000187609">
    <property type="component" value="Unassembled WGS sequence"/>
</dbReference>
<accession>A0A314L5J4</accession>